<dbReference type="PROSITE" id="PS00374">
    <property type="entry name" value="MGMT"/>
    <property type="match status" value="1"/>
</dbReference>
<dbReference type="Gene3D" id="1.10.10.10">
    <property type="entry name" value="Winged helix-like DNA-binding domain superfamily/Winged helix DNA-binding domain"/>
    <property type="match status" value="1"/>
</dbReference>
<evidence type="ECO:0000259" key="9">
    <source>
        <dbReference type="Pfam" id="PF01035"/>
    </source>
</evidence>
<evidence type="ECO:0000256" key="6">
    <source>
        <dbReference type="ARBA" id="ARBA00023204"/>
    </source>
</evidence>
<accession>A0ABQ4NKY0</accession>
<dbReference type="GO" id="GO:0008168">
    <property type="term" value="F:methyltransferase activity"/>
    <property type="evidence" value="ECO:0007669"/>
    <property type="project" value="UniProtKB-KW"/>
</dbReference>
<protein>
    <recommendedName>
        <fullName evidence="8">Methylated-DNA--protein-cysteine methyltransferase</fullName>
        <ecNumber evidence="8">2.1.1.63</ecNumber>
    </recommendedName>
    <alternativeName>
        <fullName evidence="8">6-O-methylguanine-DNA methyltransferase</fullName>
        <shortName evidence="8">MGMT</shortName>
    </alternativeName>
    <alternativeName>
        <fullName evidence="8">O-6-methylguanine-DNA-alkyltransferase</fullName>
    </alternativeName>
</protein>
<name>A0ABQ4NKY0_9RHOB</name>
<feature type="domain" description="Methylguanine DNA methyltransferase ribonuclease-like" evidence="10">
    <location>
        <begin position="9"/>
        <end position="73"/>
    </location>
</feature>
<comment type="similarity">
    <text evidence="8">Belongs to the MGMT family.</text>
</comment>
<evidence type="ECO:0000256" key="3">
    <source>
        <dbReference type="ARBA" id="ARBA00022603"/>
    </source>
</evidence>
<evidence type="ECO:0000256" key="5">
    <source>
        <dbReference type="ARBA" id="ARBA00022763"/>
    </source>
</evidence>
<keyword evidence="2 8" id="KW-0963">Cytoplasm</keyword>
<dbReference type="Proteomes" id="UP000786693">
    <property type="component" value="Unassembled WGS sequence"/>
</dbReference>
<dbReference type="InterPro" id="IPR036388">
    <property type="entry name" value="WH-like_DNA-bd_sf"/>
</dbReference>
<dbReference type="NCBIfam" id="TIGR00589">
    <property type="entry name" value="ogt"/>
    <property type="match status" value="1"/>
</dbReference>
<dbReference type="InterPro" id="IPR036631">
    <property type="entry name" value="MGMT_N_sf"/>
</dbReference>
<keyword evidence="4 8" id="KW-0808">Transferase</keyword>
<dbReference type="EC" id="2.1.1.63" evidence="8"/>
<dbReference type="InterPro" id="IPR023546">
    <property type="entry name" value="MGMT"/>
</dbReference>
<comment type="miscellaneous">
    <text evidence="8">This enzyme catalyzes only one turnover and therefore is not strictly catalytic. According to one definition, an enzyme is a biocatalyst that acts repeatedly and over many reaction cycles.</text>
</comment>
<dbReference type="SUPFAM" id="SSF46767">
    <property type="entry name" value="Methylated DNA-protein cysteine methyltransferase, C-terminal domain"/>
    <property type="match status" value="1"/>
</dbReference>
<dbReference type="InterPro" id="IPR036217">
    <property type="entry name" value="MethylDNA_cys_MeTrfase_DNAb"/>
</dbReference>
<dbReference type="GO" id="GO:0032259">
    <property type="term" value="P:methylation"/>
    <property type="evidence" value="ECO:0007669"/>
    <property type="project" value="UniProtKB-KW"/>
</dbReference>
<dbReference type="CDD" id="cd06445">
    <property type="entry name" value="ATase"/>
    <property type="match status" value="1"/>
</dbReference>
<keyword evidence="6 8" id="KW-0234">DNA repair</keyword>
<dbReference type="InterPro" id="IPR001497">
    <property type="entry name" value="MethylDNA_cys_MeTrfase_AS"/>
</dbReference>
<comment type="catalytic activity">
    <reaction evidence="1 8">
        <text>a 4-O-methyl-thymidine in DNA + L-cysteinyl-[protein] = a thymidine in DNA + S-methyl-L-cysteinyl-[protein]</text>
        <dbReference type="Rhea" id="RHEA:53428"/>
        <dbReference type="Rhea" id="RHEA-COMP:10131"/>
        <dbReference type="Rhea" id="RHEA-COMP:10132"/>
        <dbReference type="Rhea" id="RHEA-COMP:13555"/>
        <dbReference type="Rhea" id="RHEA-COMP:13556"/>
        <dbReference type="ChEBI" id="CHEBI:29950"/>
        <dbReference type="ChEBI" id="CHEBI:82612"/>
        <dbReference type="ChEBI" id="CHEBI:137386"/>
        <dbReference type="ChEBI" id="CHEBI:137387"/>
        <dbReference type="EC" id="2.1.1.63"/>
    </reaction>
</comment>
<evidence type="ECO:0000256" key="4">
    <source>
        <dbReference type="ARBA" id="ARBA00022679"/>
    </source>
</evidence>
<dbReference type="InterPro" id="IPR008332">
    <property type="entry name" value="MethylG_MeTrfase_N"/>
</dbReference>
<evidence type="ECO:0000256" key="2">
    <source>
        <dbReference type="ARBA" id="ARBA00022490"/>
    </source>
</evidence>
<proteinExistence type="inferred from homology"/>
<keyword evidence="5 8" id="KW-0227">DNA damage</keyword>
<evidence type="ECO:0000256" key="7">
    <source>
        <dbReference type="ARBA" id="ARBA00049348"/>
    </source>
</evidence>
<evidence type="ECO:0000259" key="10">
    <source>
        <dbReference type="Pfam" id="PF02870"/>
    </source>
</evidence>
<reference evidence="11 12" key="1">
    <citation type="submission" date="2021-05" db="EMBL/GenBank/DDBJ databases">
        <title>Bacteria Genome sequencing.</title>
        <authorList>
            <person name="Takabe Y."/>
            <person name="Nakajima Y."/>
            <person name="Suzuki S."/>
            <person name="Shiozaki T."/>
        </authorList>
    </citation>
    <scope>NUCLEOTIDE SEQUENCE [LARGE SCALE GENOMIC DNA]</scope>
    <source>
        <strain evidence="11 12">AI_62</strain>
    </source>
</reference>
<evidence type="ECO:0000256" key="1">
    <source>
        <dbReference type="ARBA" id="ARBA00001286"/>
    </source>
</evidence>
<evidence type="ECO:0000313" key="11">
    <source>
        <dbReference type="EMBL" id="GIT94890.1"/>
    </source>
</evidence>
<dbReference type="HAMAP" id="MF_00772">
    <property type="entry name" value="OGT"/>
    <property type="match status" value="1"/>
</dbReference>
<feature type="active site" description="Nucleophile; methyl group acceptor" evidence="8">
    <location>
        <position position="129"/>
    </location>
</feature>
<organism evidence="11 12">
    <name type="scientific">Jannaschia pagri</name>
    <dbReference type="NCBI Taxonomy" id="2829797"/>
    <lineage>
        <taxon>Bacteria</taxon>
        <taxon>Pseudomonadati</taxon>
        <taxon>Pseudomonadota</taxon>
        <taxon>Alphaproteobacteria</taxon>
        <taxon>Rhodobacterales</taxon>
        <taxon>Roseobacteraceae</taxon>
        <taxon>Jannaschia</taxon>
    </lineage>
</organism>
<comment type="catalytic activity">
    <reaction evidence="7 8">
        <text>a 6-O-methyl-2'-deoxyguanosine in DNA + L-cysteinyl-[protein] = S-methyl-L-cysteinyl-[protein] + a 2'-deoxyguanosine in DNA</text>
        <dbReference type="Rhea" id="RHEA:24000"/>
        <dbReference type="Rhea" id="RHEA-COMP:10131"/>
        <dbReference type="Rhea" id="RHEA-COMP:10132"/>
        <dbReference type="Rhea" id="RHEA-COMP:11367"/>
        <dbReference type="Rhea" id="RHEA-COMP:11368"/>
        <dbReference type="ChEBI" id="CHEBI:29950"/>
        <dbReference type="ChEBI" id="CHEBI:82612"/>
        <dbReference type="ChEBI" id="CHEBI:85445"/>
        <dbReference type="ChEBI" id="CHEBI:85448"/>
        <dbReference type="EC" id="2.1.1.63"/>
    </reaction>
</comment>
<gene>
    <name evidence="11" type="ORF">JANAI62_15130</name>
</gene>
<dbReference type="Pfam" id="PF02870">
    <property type="entry name" value="Methyltransf_1N"/>
    <property type="match status" value="1"/>
</dbReference>
<comment type="function">
    <text evidence="8">Involved in the cellular defense against the biological effects of O6-methylguanine (O6-MeG) and O4-methylthymine (O4-MeT) in DNA. Repairs the methylated nucleobase in DNA by stoichiometrically transferring the methyl group to a cysteine residue in the enzyme. This is a suicide reaction: the enzyme is irreversibly inactivated.</text>
</comment>
<feature type="domain" description="Methylated-DNA-[protein]-cysteine S-methyltransferase DNA binding" evidence="9">
    <location>
        <begin position="78"/>
        <end position="157"/>
    </location>
</feature>
<dbReference type="SUPFAM" id="SSF53155">
    <property type="entry name" value="Methylated DNA-protein cysteine methyltransferase domain"/>
    <property type="match status" value="1"/>
</dbReference>
<dbReference type="PANTHER" id="PTHR10815:SF5">
    <property type="entry name" value="METHYLATED-DNA--PROTEIN-CYSTEINE METHYLTRANSFERASE"/>
    <property type="match status" value="1"/>
</dbReference>
<keyword evidence="3 8" id="KW-0489">Methyltransferase</keyword>
<dbReference type="InterPro" id="IPR014048">
    <property type="entry name" value="MethylDNA_cys_MeTrfase_DNA-bd"/>
</dbReference>
<evidence type="ECO:0000313" key="12">
    <source>
        <dbReference type="Proteomes" id="UP000786693"/>
    </source>
</evidence>
<dbReference type="Gene3D" id="3.30.160.70">
    <property type="entry name" value="Methylated DNA-protein cysteine methyltransferase domain"/>
    <property type="match status" value="1"/>
</dbReference>
<dbReference type="RefSeq" id="WP_255588431.1">
    <property type="nucleotide sequence ID" value="NZ_BPFH01000002.1"/>
</dbReference>
<comment type="caution">
    <text evidence="11">The sequence shown here is derived from an EMBL/GenBank/DDBJ whole genome shotgun (WGS) entry which is preliminary data.</text>
</comment>
<dbReference type="EMBL" id="BPFH01000002">
    <property type="protein sequence ID" value="GIT94890.1"/>
    <property type="molecule type" value="Genomic_DNA"/>
</dbReference>
<dbReference type="Pfam" id="PF01035">
    <property type="entry name" value="DNA_binding_1"/>
    <property type="match status" value="1"/>
</dbReference>
<comment type="subcellular location">
    <subcellularLocation>
        <location evidence="8">Cytoplasm</location>
    </subcellularLocation>
</comment>
<keyword evidence="12" id="KW-1185">Reference proteome</keyword>
<evidence type="ECO:0000256" key="8">
    <source>
        <dbReference type="HAMAP-Rule" id="MF_00772"/>
    </source>
</evidence>
<dbReference type="PANTHER" id="PTHR10815">
    <property type="entry name" value="METHYLATED-DNA--PROTEIN-CYSTEINE METHYLTRANSFERASE"/>
    <property type="match status" value="1"/>
</dbReference>
<sequence length="168" mass="17746">MTPTVFARMDGPYGPLLIAGTEAGLTHIRLPTEGTAQAPDADWIKDPHRLQAACAQLTGYLRGERRTFDLRLAPDGSAFQRRVWQALTQIPFGTTTSYGAIARAIGAPKATRAVGMANGQNPLPIVIPCHRVIAADGGIGGFSGGLATKRALLRIEGHALGAEQPKLL</sequence>